<dbReference type="Pfam" id="PF01075">
    <property type="entry name" value="Glyco_transf_9"/>
    <property type="match status" value="1"/>
</dbReference>
<dbReference type="AlphaFoldDB" id="A0A4U1BRJ7"/>
<keyword evidence="3" id="KW-1133">Transmembrane helix</keyword>
<organism evidence="4 5">
    <name type="scientific">Ferrimonas aestuarii</name>
    <dbReference type="NCBI Taxonomy" id="2569539"/>
    <lineage>
        <taxon>Bacteria</taxon>
        <taxon>Pseudomonadati</taxon>
        <taxon>Pseudomonadota</taxon>
        <taxon>Gammaproteobacteria</taxon>
        <taxon>Alteromonadales</taxon>
        <taxon>Ferrimonadaceae</taxon>
        <taxon>Ferrimonas</taxon>
    </lineage>
</organism>
<evidence type="ECO:0000256" key="2">
    <source>
        <dbReference type="ARBA" id="ARBA00022679"/>
    </source>
</evidence>
<dbReference type="GO" id="GO:0005829">
    <property type="term" value="C:cytosol"/>
    <property type="evidence" value="ECO:0007669"/>
    <property type="project" value="TreeGrafter"/>
</dbReference>
<reference evidence="4 5" key="1">
    <citation type="submission" date="2019-04" db="EMBL/GenBank/DDBJ databases">
        <authorList>
            <person name="Hwang J.C."/>
        </authorList>
    </citation>
    <scope>NUCLEOTIDE SEQUENCE [LARGE SCALE GENOMIC DNA]</scope>
    <source>
        <strain evidence="4 5">IMCC35002</strain>
    </source>
</reference>
<dbReference type="OrthoDB" id="9781892at2"/>
<dbReference type="Gene3D" id="3.40.50.2000">
    <property type="entry name" value="Glycogen Phosphorylase B"/>
    <property type="match status" value="2"/>
</dbReference>
<comment type="caution">
    <text evidence="4">The sequence shown here is derived from an EMBL/GenBank/DDBJ whole genome shotgun (WGS) entry which is preliminary data.</text>
</comment>
<gene>
    <name evidence="4" type="ORF">FCL42_00580</name>
</gene>
<name>A0A4U1BRJ7_9GAMM</name>
<dbReference type="SUPFAM" id="SSF53756">
    <property type="entry name" value="UDP-Glycosyltransferase/glycogen phosphorylase"/>
    <property type="match status" value="1"/>
</dbReference>
<dbReference type="GO" id="GO:0008713">
    <property type="term" value="F:ADP-heptose-lipopolysaccharide heptosyltransferase activity"/>
    <property type="evidence" value="ECO:0007669"/>
    <property type="project" value="TreeGrafter"/>
</dbReference>
<accession>A0A4U1BRJ7</accession>
<dbReference type="EMBL" id="SWCJ01000001">
    <property type="protein sequence ID" value="TKB58287.1"/>
    <property type="molecule type" value="Genomic_DNA"/>
</dbReference>
<dbReference type="Proteomes" id="UP000305675">
    <property type="component" value="Unassembled WGS sequence"/>
</dbReference>
<keyword evidence="2 4" id="KW-0808">Transferase</keyword>
<evidence type="ECO:0000313" key="4">
    <source>
        <dbReference type="EMBL" id="TKB58287.1"/>
    </source>
</evidence>
<dbReference type="CDD" id="cd03789">
    <property type="entry name" value="GT9_LPS_heptosyltransferase"/>
    <property type="match status" value="1"/>
</dbReference>
<evidence type="ECO:0000256" key="1">
    <source>
        <dbReference type="ARBA" id="ARBA00022676"/>
    </source>
</evidence>
<keyword evidence="1" id="KW-0328">Glycosyltransferase</keyword>
<sequence>MKVDTMRNIDHYAGVPLCFLLSMVQSVIRWFTPAKRTAPKNVLFVELSEMGSAILADPAMRWLKQQNTELHFVIFKDNAVSLSLLNTIPKDNIFTIRPDNLVTLALDTLKFLAWSRQKGIDTVIDLELFSRFTALLSGLCGASNRVGFHRTHDEGLYRGNMLTHPVMYNSHRHISQNFMALVRGALAKPGTHYQKALISDDEVVLARAEINPELTQSVFDKIQSRYPQFVPGQQRIMLVNPNASDLLPQRRWFKDRFAQVIRQVLSDYPDMLVIITGSKAEFDGAEVLSNQVDNPRCINSAGLFEFKELVPLYAASDLMLSNDSGPPHFASVTGLKTFVIFGPETPSLYSALGNCTPIYAGLACSPCVSAANHRKTSCVENECLNAITAEQVLAIMQPALSLSQFAKAS</sequence>
<feature type="transmembrane region" description="Helical" evidence="3">
    <location>
        <begin position="12"/>
        <end position="31"/>
    </location>
</feature>
<dbReference type="InterPro" id="IPR002201">
    <property type="entry name" value="Glyco_trans_9"/>
</dbReference>
<dbReference type="GO" id="GO:0009244">
    <property type="term" value="P:lipopolysaccharide core region biosynthetic process"/>
    <property type="evidence" value="ECO:0007669"/>
    <property type="project" value="TreeGrafter"/>
</dbReference>
<keyword evidence="5" id="KW-1185">Reference proteome</keyword>
<keyword evidence="3" id="KW-0472">Membrane</keyword>
<proteinExistence type="predicted"/>
<dbReference type="InterPro" id="IPR051199">
    <property type="entry name" value="LPS_LOS_Heptosyltrfase"/>
</dbReference>
<dbReference type="RefSeq" id="WP_136861435.1">
    <property type="nucleotide sequence ID" value="NZ_SWCJ01000001.1"/>
</dbReference>
<dbReference type="PANTHER" id="PTHR30160">
    <property type="entry name" value="TETRAACYLDISACCHARIDE 4'-KINASE-RELATED"/>
    <property type="match status" value="1"/>
</dbReference>
<evidence type="ECO:0000256" key="3">
    <source>
        <dbReference type="SAM" id="Phobius"/>
    </source>
</evidence>
<protein>
    <submittedName>
        <fullName evidence="4">Glycosyltransferase family 9 protein</fullName>
    </submittedName>
</protein>
<keyword evidence="3" id="KW-0812">Transmembrane</keyword>
<evidence type="ECO:0000313" key="5">
    <source>
        <dbReference type="Proteomes" id="UP000305675"/>
    </source>
</evidence>
<dbReference type="PANTHER" id="PTHR30160:SF1">
    <property type="entry name" value="LIPOPOLYSACCHARIDE 1,2-N-ACETYLGLUCOSAMINETRANSFERASE-RELATED"/>
    <property type="match status" value="1"/>
</dbReference>